<evidence type="ECO:0000313" key="1">
    <source>
        <dbReference type="EMBL" id="KAL3573142.1"/>
    </source>
</evidence>
<comment type="caution">
    <text evidence="1">The sequence shown here is derived from an EMBL/GenBank/DDBJ whole genome shotgun (WGS) entry which is preliminary data.</text>
</comment>
<keyword evidence="2" id="KW-1185">Reference proteome</keyword>
<proteinExistence type="predicted"/>
<accession>A0ACC4B541</accession>
<gene>
    <name evidence="1" type="ORF">D5086_027046</name>
</gene>
<dbReference type="Proteomes" id="UP000309997">
    <property type="component" value="Unassembled WGS sequence"/>
</dbReference>
<sequence length="79" mass="8589">MDEQEVSSVDNSPFDITRTGSVVYSAGNLPRHRVVACANGERDVVIEMSKRLGFLSGEESEAMLDAHVQAGFYRGTAIL</sequence>
<evidence type="ECO:0000313" key="2">
    <source>
        <dbReference type="Proteomes" id="UP000309997"/>
    </source>
</evidence>
<reference evidence="1 2" key="1">
    <citation type="journal article" date="2024" name="Plant Biotechnol. J.">
        <title>Genome and CRISPR/Cas9 system of a widespread forest tree (Populus alba) in the world.</title>
        <authorList>
            <person name="Liu Y.J."/>
            <person name="Jiang P.F."/>
            <person name="Han X.M."/>
            <person name="Li X.Y."/>
            <person name="Wang H.M."/>
            <person name="Wang Y.J."/>
            <person name="Wang X.X."/>
            <person name="Zeng Q.Y."/>
        </authorList>
    </citation>
    <scope>NUCLEOTIDE SEQUENCE [LARGE SCALE GENOMIC DNA]</scope>
    <source>
        <strain evidence="2">cv. PAL-ZL1</strain>
    </source>
</reference>
<name>A0ACC4B541_POPAL</name>
<protein>
    <submittedName>
        <fullName evidence="1">Uncharacterized protein</fullName>
    </submittedName>
</protein>
<organism evidence="1 2">
    <name type="scientific">Populus alba</name>
    <name type="common">White poplar</name>
    <dbReference type="NCBI Taxonomy" id="43335"/>
    <lineage>
        <taxon>Eukaryota</taxon>
        <taxon>Viridiplantae</taxon>
        <taxon>Streptophyta</taxon>
        <taxon>Embryophyta</taxon>
        <taxon>Tracheophyta</taxon>
        <taxon>Spermatophyta</taxon>
        <taxon>Magnoliopsida</taxon>
        <taxon>eudicotyledons</taxon>
        <taxon>Gunneridae</taxon>
        <taxon>Pentapetalae</taxon>
        <taxon>rosids</taxon>
        <taxon>fabids</taxon>
        <taxon>Malpighiales</taxon>
        <taxon>Salicaceae</taxon>
        <taxon>Saliceae</taxon>
        <taxon>Populus</taxon>
    </lineage>
</organism>
<dbReference type="EMBL" id="RCHU02000014">
    <property type="protein sequence ID" value="KAL3573142.1"/>
    <property type="molecule type" value="Genomic_DNA"/>
</dbReference>